<protein>
    <submittedName>
        <fullName evidence="2">Uncharacterized protein</fullName>
    </submittedName>
</protein>
<proteinExistence type="predicted"/>
<name>A0A975H560_9FLAO</name>
<feature type="transmembrane region" description="Helical" evidence="1">
    <location>
        <begin position="138"/>
        <end position="157"/>
    </location>
</feature>
<keyword evidence="3" id="KW-1185">Reference proteome</keyword>
<reference evidence="2 3" key="1">
    <citation type="submission" date="2021-03" db="EMBL/GenBank/DDBJ databases">
        <title>Complete genome of Polaribacter_sp.SM13.</title>
        <authorList>
            <person name="Jeong S.W."/>
            <person name="Bae J.W."/>
        </authorList>
    </citation>
    <scope>NUCLEOTIDE SEQUENCE [LARGE SCALE GENOMIC DNA]</scope>
    <source>
        <strain evidence="2 3">SM13</strain>
    </source>
</reference>
<organism evidence="2 3">
    <name type="scientific">Polaribacter cellanae</name>
    <dbReference type="NCBI Taxonomy" id="2818493"/>
    <lineage>
        <taxon>Bacteria</taxon>
        <taxon>Pseudomonadati</taxon>
        <taxon>Bacteroidota</taxon>
        <taxon>Flavobacteriia</taxon>
        <taxon>Flavobacteriales</taxon>
        <taxon>Flavobacteriaceae</taxon>
    </lineage>
</organism>
<dbReference type="AlphaFoldDB" id="A0A975H560"/>
<keyword evidence="1" id="KW-0812">Transmembrane</keyword>
<dbReference type="Proteomes" id="UP000663920">
    <property type="component" value="Chromosome"/>
</dbReference>
<keyword evidence="1" id="KW-1133">Transmembrane helix</keyword>
<sequence>MSSKNESFSLKEASVLLKNTEEFYPIFYQESEEDLKIFKQKSYNAENAFWEKLRVDTQHFISKDFKISASRVYQFFKANKTPSNKYVRNFDIEEIECLRELVLTYETCIYDIKTKQPVLKNKNPSNKKPKKRFSTKQILYGFVICFAIIIPIILIQYDFINTEKKEVLEPLIQKKVLDTTKIKKDSLPKNINNMNIHIQVKDSGKIEQINNFGNVKEVNL</sequence>
<evidence type="ECO:0000256" key="1">
    <source>
        <dbReference type="SAM" id="Phobius"/>
    </source>
</evidence>
<evidence type="ECO:0000313" key="2">
    <source>
        <dbReference type="EMBL" id="QTE21076.1"/>
    </source>
</evidence>
<evidence type="ECO:0000313" key="3">
    <source>
        <dbReference type="Proteomes" id="UP000663920"/>
    </source>
</evidence>
<dbReference type="KEGG" id="pcea:J3359_09460"/>
<accession>A0A975H560</accession>
<gene>
    <name evidence="2" type="ORF">J3359_09460</name>
</gene>
<dbReference type="RefSeq" id="WP_208076672.1">
    <property type="nucleotide sequence ID" value="NZ_CP071869.1"/>
</dbReference>
<dbReference type="EMBL" id="CP071869">
    <property type="protein sequence ID" value="QTE21076.1"/>
    <property type="molecule type" value="Genomic_DNA"/>
</dbReference>
<keyword evidence="1" id="KW-0472">Membrane</keyword>